<reference evidence="6 7" key="1">
    <citation type="submission" date="2020-08" db="EMBL/GenBank/DDBJ databases">
        <title>Genomic Encyclopedia of Type Strains, Phase IV (KMG-IV): sequencing the most valuable type-strain genomes for metagenomic binning, comparative biology and taxonomic classification.</title>
        <authorList>
            <person name="Goeker M."/>
        </authorList>
    </citation>
    <scope>NUCLEOTIDE SEQUENCE [LARGE SCALE GENOMIC DNA]</scope>
    <source>
        <strain evidence="6 7">DSM 100211</strain>
    </source>
</reference>
<feature type="active site" description="Nucleophile" evidence="4">
    <location>
        <position position="55"/>
    </location>
</feature>
<dbReference type="InterPro" id="IPR002641">
    <property type="entry name" value="PNPLA_dom"/>
</dbReference>
<comment type="caution">
    <text evidence="6">The sequence shown here is derived from an EMBL/GenBank/DDBJ whole genome shotgun (WGS) entry which is preliminary data.</text>
</comment>
<evidence type="ECO:0000256" key="2">
    <source>
        <dbReference type="ARBA" id="ARBA00022963"/>
    </source>
</evidence>
<dbReference type="GO" id="GO:0016787">
    <property type="term" value="F:hydrolase activity"/>
    <property type="evidence" value="ECO:0007669"/>
    <property type="project" value="UniProtKB-UniRule"/>
</dbReference>
<evidence type="ECO:0000256" key="4">
    <source>
        <dbReference type="PROSITE-ProRule" id="PRU01161"/>
    </source>
</evidence>
<evidence type="ECO:0000256" key="3">
    <source>
        <dbReference type="ARBA" id="ARBA00023098"/>
    </source>
</evidence>
<dbReference type="EMBL" id="JACIEE010000002">
    <property type="protein sequence ID" value="MBB3975773.1"/>
    <property type="molecule type" value="Genomic_DNA"/>
</dbReference>
<keyword evidence="2 4" id="KW-0442">Lipid degradation</keyword>
<dbReference type="Gene3D" id="3.40.1090.10">
    <property type="entry name" value="Cytosolic phospholipase A2 catalytic domain"/>
    <property type="match status" value="2"/>
</dbReference>
<gene>
    <name evidence="6" type="ORF">GGQ64_000960</name>
</gene>
<evidence type="ECO:0000313" key="6">
    <source>
        <dbReference type="EMBL" id="MBB3975773.1"/>
    </source>
</evidence>
<dbReference type="Pfam" id="PF01734">
    <property type="entry name" value="Patatin"/>
    <property type="match status" value="1"/>
</dbReference>
<keyword evidence="7" id="KW-1185">Reference proteome</keyword>
<evidence type="ECO:0000259" key="5">
    <source>
        <dbReference type="PROSITE" id="PS51635"/>
    </source>
</evidence>
<organism evidence="6 7">
    <name type="scientific">Mycoplana azooxidifex</name>
    <dbReference type="NCBI Taxonomy" id="1636188"/>
    <lineage>
        <taxon>Bacteria</taxon>
        <taxon>Pseudomonadati</taxon>
        <taxon>Pseudomonadota</taxon>
        <taxon>Alphaproteobacteria</taxon>
        <taxon>Hyphomicrobiales</taxon>
        <taxon>Rhizobiaceae</taxon>
        <taxon>Mycoplana</taxon>
    </lineage>
</organism>
<dbReference type="PANTHER" id="PTHR14226">
    <property type="entry name" value="NEUROPATHY TARGET ESTERASE/SWISS CHEESE D.MELANOGASTER"/>
    <property type="match status" value="1"/>
</dbReference>
<dbReference type="PROSITE" id="PS51635">
    <property type="entry name" value="PNPLA"/>
    <property type="match status" value="1"/>
</dbReference>
<dbReference type="Proteomes" id="UP000574761">
    <property type="component" value="Unassembled WGS sequence"/>
</dbReference>
<dbReference type="PANTHER" id="PTHR14226:SF29">
    <property type="entry name" value="NEUROPATHY TARGET ESTERASE SWS"/>
    <property type="match status" value="1"/>
</dbReference>
<evidence type="ECO:0000256" key="1">
    <source>
        <dbReference type="ARBA" id="ARBA00022801"/>
    </source>
</evidence>
<keyword evidence="1 4" id="KW-0378">Hydrolase</keyword>
<dbReference type="RefSeq" id="WP_183799841.1">
    <property type="nucleotide sequence ID" value="NZ_JACIEE010000002.1"/>
</dbReference>
<dbReference type="GO" id="GO:0016042">
    <property type="term" value="P:lipid catabolic process"/>
    <property type="evidence" value="ECO:0007669"/>
    <property type="project" value="UniProtKB-UniRule"/>
</dbReference>
<name>A0A7W6D2W5_9HYPH</name>
<accession>A0A7W6D2W5</accession>
<keyword evidence="3 4" id="KW-0443">Lipid metabolism</keyword>
<dbReference type="AlphaFoldDB" id="A0A7W6D2W5"/>
<dbReference type="InterPro" id="IPR016035">
    <property type="entry name" value="Acyl_Trfase/lysoPLipase"/>
</dbReference>
<sequence>MSSDALAPQTSVRATGDATVSIALGGGGARGLAHIHVIEVLDELGIRPQLIAGSSIGAIMGAAMAAGLSGREVREHTLDAVGRPGEALGRIWGLRPATLSDFWTNGLRIGQFNLERVLRAFLHPDMPDRFEELKIPLKVVTADFYAQREHICETGALFPAIAASASLPALFMPVRIDGRVLVDGGLWNPVPFDHLAGTADITVGVDVVGRPSGDEGQIPSGIDSLYGASQLTMRALIELKLKQGAPDIFLRPEVGRFRVLDFLRAKEILQHTEGVREEFKRALDVQFERHARKHS</sequence>
<dbReference type="InterPro" id="IPR050301">
    <property type="entry name" value="NTE"/>
</dbReference>
<evidence type="ECO:0000313" key="7">
    <source>
        <dbReference type="Proteomes" id="UP000574761"/>
    </source>
</evidence>
<feature type="short sequence motif" description="GXGXXG" evidence="4">
    <location>
        <begin position="26"/>
        <end position="31"/>
    </location>
</feature>
<dbReference type="SUPFAM" id="SSF52151">
    <property type="entry name" value="FabD/lysophospholipase-like"/>
    <property type="match status" value="1"/>
</dbReference>
<feature type="short sequence motif" description="DGA/G" evidence="4">
    <location>
        <begin position="183"/>
        <end position="185"/>
    </location>
</feature>
<protein>
    <submittedName>
        <fullName evidence="6">NTE family protein</fullName>
    </submittedName>
</protein>
<feature type="short sequence motif" description="GXSXG" evidence="4">
    <location>
        <begin position="53"/>
        <end position="57"/>
    </location>
</feature>
<feature type="active site" description="Proton acceptor" evidence="4">
    <location>
        <position position="183"/>
    </location>
</feature>
<feature type="domain" description="PNPLA" evidence="5">
    <location>
        <begin position="22"/>
        <end position="196"/>
    </location>
</feature>
<proteinExistence type="predicted"/>